<dbReference type="PANTHER" id="PTHR22550:SF18">
    <property type="entry name" value="VWFA DOMAIN-CONTAINING PROTEIN"/>
    <property type="match status" value="1"/>
</dbReference>
<dbReference type="Proteomes" id="UP000619761">
    <property type="component" value="Unassembled WGS sequence"/>
</dbReference>
<keyword evidence="1" id="KW-0472">Membrane</keyword>
<evidence type="ECO:0000259" key="2">
    <source>
        <dbReference type="PROSITE" id="PS50234"/>
    </source>
</evidence>
<dbReference type="EMBL" id="BMYZ01000001">
    <property type="protein sequence ID" value="GGY70173.1"/>
    <property type="molecule type" value="Genomic_DNA"/>
</dbReference>
<comment type="caution">
    <text evidence="3">The sequence shown here is derived from an EMBL/GenBank/DDBJ whole genome shotgun (WGS) entry which is preliminary data.</text>
</comment>
<dbReference type="SMART" id="SM00327">
    <property type="entry name" value="VWA"/>
    <property type="match status" value="1"/>
</dbReference>
<organism evidence="3 4">
    <name type="scientific">Cellvibrio zantedeschiae</name>
    <dbReference type="NCBI Taxonomy" id="1237077"/>
    <lineage>
        <taxon>Bacteria</taxon>
        <taxon>Pseudomonadati</taxon>
        <taxon>Pseudomonadota</taxon>
        <taxon>Gammaproteobacteria</taxon>
        <taxon>Cellvibrionales</taxon>
        <taxon>Cellvibrionaceae</taxon>
        <taxon>Cellvibrio</taxon>
    </lineage>
</organism>
<evidence type="ECO:0000256" key="1">
    <source>
        <dbReference type="SAM" id="Phobius"/>
    </source>
</evidence>
<proteinExistence type="predicted"/>
<accession>A0ABQ3AWM6</accession>
<gene>
    <name evidence="3" type="ORF">GCM10011613_13230</name>
</gene>
<sequence>MFELQWPWLLALLPLPLFIYFLPAQKRDDAALRVPFFAQVKTIETQTHSLRSKKKVSLLSLWLIWAALVVAAANPQWIGEPVSMPNSGRDLLIAVDISGSMRIEDMKYQGQAIRRLDAVKMVVGDFVKNRKSDRLGLVLFGTQAYLQAPLTYDRQTVNTLLQETEIGFAGDQTSIGDAIGLAIKRLRVRPDAQRVLVVLTDGANTAGELEPIKAAELAEKEHVRIYTIGFGADEMVVDNGFFGKRTVNPSADLDETTMRAIADKTGGQYFRARNLEELSEIHQTLNHLEPIDSEEEKFRPVKSLFFYPLGLAFLLSLIWAFASLVRHLRPQQAAEGVVQ</sequence>
<dbReference type="Gene3D" id="3.40.50.410">
    <property type="entry name" value="von Willebrand factor, type A domain"/>
    <property type="match status" value="1"/>
</dbReference>
<feature type="transmembrane region" description="Helical" evidence="1">
    <location>
        <begin position="56"/>
        <end position="77"/>
    </location>
</feature>
<feature type="domain" description="VWFA" evidence="2">
    <location>
        <begin position="90"/>
        <end position="285"/>
    </location>
</feature>
<dbReference type="RefSeq" id="WP_189416912.1">
    <property type="nucleotide sequence ID" value="NZ_BMYZ01000001.1"/>
</dbReference>
<dbReference type="PANTHER" id="PTHR22550">
    <property type="entry name" value="SPORE GERMINATION PROTEIN"/>
    <property type="match status" value="1"/>
</dbReference>
<dbReference type="InterPro" id="IPR002035">
    <property type="entry name" value="VWF_A"/>
</dbReference>
<dbReference type="InterPro" id="IPR036465">
    <property type="entry name" value="vWFA_dom_sf"/>
</dbReference>
<dbReference type="InterPro" id="IPR033881">
    <property type="entry name" value="vWA_BatA_type"/>
</dbReference>
<dbReference type="PROSITE" id="PS50234">
    <property type="entry name" value="VWFA"/>
    <property type="match status" value="1"/>
</dbReference>
<name>A0ABQ3AWM6_9GAMM</name>
<dbReference type="CDD" id="cd01467">
    <property type="entry name" value="vWA_BatA_type"/>
    <property type="match status" value="1"/>
</dbReference>
<dbReference type="SUPFAM" id="SSF53300">
    <property type="entry name" value="vWA-like"/>
    <property type="match status" value="1"/>
</dbReference>
<protein>
    <recommendedName>
        <fullName evidence="2">VWFA domain-containing protein</fullName>
    </recommendedName>
</protein>
<feature type="transmembrane region" description="Helical" evidence="1">
    <location>
        <begin position="6"/>
        <end position="23"/>
    </location>
</feature>
<dbReference type="Pfam" id="PF00092">
    <property type="entry name" value="VWA"/>
    <property type="match status" value="1"/>
</dbReference>
<keyword evidence="1" id="KW-0812">Transmembrane</keyword>
<keyword evidence="1" id="KW-1133">Transmembrane helix</keyword>
<evidence type="ECO:0000313" key="3">
    <source>
        <dbReference type="EMBL" id="GGY70173.1"/>
    </source>
</evidence>
<dbReference type="InterPro" id="IPR050768">
    <property type="entry name" value="UPF0353/GerABKA_families"/>
</dbReference>
<reference evidence="4" key="1">
    <citation type="journal article" date="2019" name="Int. J. Syst. Evol. Microbiol.">
        <title>The Global Catalogue of Microorganisms (GCM) 10K type strain sequencing project: providing services to taxonomists for standard genome sequencing and annotation.</title>
        <authorList>
            <consortium name="The Broad Institute Genomics Platform"/>
            <consortium name="The Broad Institute Genome Sequencing Center for Infectious Disease"/>
            <person name="Wu L."/>
            <person name="Ma J."/>
        </authorList>
    </citation>
    <scope>NUCLEOTIDE SEQUENCE [LARGE SCALE GENOMIC DNA]</scope>
    <source>
        <strain evidence="4">KCTC 32239</strain>
    </source>
</reference>
<feature type="transmembrane region" description="Helical" evidence="1">
    <location>
        <begin position="304"/>
        <end position="325"/>
    </location>
</feature>
<keyword evidence="4" id="KW-1185">Reference proteome</keyword>
<evidence type="ECO:0000313" key="4">
    <source>
        <dbReference type="Proteomes" id="UP000619761"/>
    </source>
</evidence>